<dbReference type="OMA" id="HILECIA"/>
<feature type="region of interest" description="Disordered" evidence="1">
    <location>
        <begin position="174"/>
        <end position="193"/>
    </location>
</feature>
<dbReference type="InterPro" id="IPR002083">
    <property type="entry name" value="MATH/TRAF_dom"/>
</dbReference>
<dbReference type="PROSITE" id="PS50144">
    <property type="entry name" value="MATH"/>
    <property type="match status" value="1"/>
</dbReference>
<proteinExistence type="predicted"/>
<dbReference type="SMART" id="SM00225">
    <property type="entry name" value="BTB"/>
    <property type="match status" value="1"/>
</dbReference>
<feature type="domain" description="MATH" evidence="3">
    <location>
        <begin position="518"/>
        <end position="647"/>
    </location>
</feature>
<dbReference type="PANTHER" id="PTHR45774:SF3">
    <property type="entry name" value="BTB (POZ) DOMAIN-CONTAINING 2B-RELATED"/>
    <property type="match status" value="1"/>
</dbReference>
<dbReference type="Gene3D" id="3.30.710.10">
    <property type="entry name" value="Potassium Channel Kv1.1, Chain A"/>
    <property type="match status" value="1"/>
</dbReference>
<dbReference type="Gene3D" id="1.25.40.420">
    <property type="match status" value="1"/>
</dbReference>
<dbReference type="GeneID" id="14865425"/>
<reference evidence="5" key="1">
    <citation type="journal article" date="2011" name="Genome Res.">
        <title>Phylogeny-wide analysis of social amoeba genomes highlights ancient origins for complex intercellular communication.</title>
        <authorList>
            <person name="Heidel A.J."/>
            <person name="Lawal H.M."/>
            <person name="Felder M."/>
            <person name="Schilde C."/>
            <person name="Helps N.R."/>
            <person name="Tunggal B."/>
            <person name="Rivero F."/>
            <person name="John U."/>
            <person name="Schleicher M."/>
            <person name="Eichinger L."/>
            <person name="Platzer M."/>
            <person name="Noegel A.A."/>
            <person name="Schaap P."/>
            <person name="Gloeckner G."/>
        </authorList>
    </citation>
    <scope>NUCLEOTIDE SEQUENCE [LARGE SCALE GENOMIC DNA]</scope>
    <source>
        <strain evidence="5">SH3</strain>
    </source>
</reference>
<keyword evidence="5" id="KW-1185">Reference proteome</keyword>
<dbReference type="InterPro" id="IPR008974">
    <property type="entry name" value="TRAF-like"/>
</dbReference>
<evidence type="ECO:0000256" key="1">
    <source>
        <dbReference type="SAM" id="MobiDB-lite"/>
    </source>
</evidence>
<evidence type="ECO:0000259" key="3">
    <source>
        <dbReference type="PROSITE" id="PS50144"/>
    </source>
</evidence>
<protein>
    <submittedName>
        <fullName evidence="4">BTB/POZ domain-containing protein</fullName>
    </submittedName>
</protein>
<sequence length="655" mass="74693">MVASLEPQNIKLEDQLFKVSSSHSSMMISVQFMNLSIETLTISFLILNSSLSLTHFLSTSHHTQPPPFIRSFSFSLFASYLHFIYSLYLFQLSSISSSSSSSSSYLLKQIFFSQILNNFDFMSNFEGGIISNDHHHATSLSISPKIISSASSPCQSTINIASVSAAYPPLISSSNDYDNNDNDNDNELYQQPSFKKNRTHDLTFLLPINNNKQPTSSSTESPLSATTNFIVDGASINIVGNLHDSDSREDDNDEEYQKIYAHKSIVSLKSEFFRLLLTNGMKESSQQEIIIPNVPVHIFFDILQFLYTSNLVIHDDSLNRIFEVCDQFLLQDGKEKCKEYIKQLDSQVLESFLFDENYFTLCGELNNLYFDQTISNSSYFLQLNRVARLPKELLLKILSSEDVLMQEVDIFKAVVEWIKINIDDAHKKDQSLLNEMFGLVRFPLMEYEELITIVEPFNLVPQHLLLEAYRHLSKPKMFPLEECQVSNTRLVSRKKLDPPASPGTDVHSFICADHSKACSSVTWTISNFSSIKTQKHVSNIFEMRGLKWRMWAYPAGEAKHSDSFSVYLEAVRVKEKESYDFLRNTTFFFALVNQKNKTNSKQYPSSPNVLFNYEKSVWGNGLIELKNLYDSSSGFLDNDTVCVQLHILECIALEG</sequence>
<dbReference type="OrthoDB" id="14616at2759"/>
<dbReference type="InterPro" id="IPR011333">
    <property type="entry name" value="SKP1/BTB/POZ_sf"/>
</dbReference>
<dbReference type="PROSITE" id="PS50097">
    <property type="entry name" value="BTB"/>
    <property type="match status" value="1"/>
</dbReference>
<accession>F4QDT9</accession>
<dbReference type="PANTHER" id="PTHR45774">
    <property type="entry name" value="BTB/POZ DOMAIN-CONTAINING"/>
    <property type="match status" value="1"/>
</dbReference>
<dbReference type="STRING" id="1054147.F4QDT9"/>
<dbReference type="Proteomes" id="UP000007797">
    <property type="component" value="Unassembled WGS sequence"/>
</dbReference>
<evidence type="ECO:0000313" key="4">
    <source>
        <dbReference type="EMBL" id="EGG13886.1"/>
    </source>
</evidence>
<name>F4QDT9_CACFS</name>
<dbReference type="Gene3D" id="2.60.210.10">
    <property type="entry name" value="Apoptosis, Tumor Necrosis Factor Receptor Associated Protein 2, Chain A"/>
    <property type="match status" value="1"/>
</dbReference>
<dbReference type="InterPro" id="IPR000210">
    <property type="entry name" value="BTB/POZ_dom"/>
</dbReference>
<dbReference type="EMBL" id="GL883029">
    <property type="protein sequence ID" value="EGG13886.1"/>
    <property type="molecule type" value="Genomic_DNA"/>
</dbReference>
<organism evidence="4 5">
    <name type="scientific">Cavenderia fasciculata</name>
    <name type="common">Slime mold</name>
    <name type="synonym">Dictyostelium fasciculatum</name>
    <dbReference type="NCBI Taxonomy" id="261658"/>
    <lineage>
        <taxon>Eukaryota</taxon>
        <taxon>Amoebozoa</taxon>
        <taxon>Evosea</taxon>
        <taxon>Eumycetozoa</taxon>
        <taxon>Dictyostelia</taxon>
        <taxon>Acytosteliales</taxon>
        <taxon>Cavenderiaceae</taxon>
        <taxon>Cavenderia</taxon>
    </lineage>
</organism>
<feature type="domain" description="BTB" evidence="2">
    <location>
        <begin position="257"/>
        <end position="315"/>
    </location>
</feature>
<dbReference type="SMART" id="SM00875">
    <property type="entry name" value="BACK"/>
    <property type="match status" value="1"/>
</dbReference>
<dbReference type="Pfam" id="PF00651">
    <property type="entry name" value="BTB"/>
    <property type="match status" value="1"/>
</dbReference>
<dbReference type="CDD" id="cd18186">
    <property type="entry name" value="BTB_POZ_ZBTB_KLHL-like"/>
    <property type="match status" value="1"/>
</dbReference>
<evidence type="ECO:0000313" key="5">
    <source>
        <dbReference type="Proteomes" id="UP000007797"/>
    </source>
</evidence>
<gene>
    <name evidence="4" type="ORF">DFA_11647</name>
</gene>
<dbReference type="Pfam" id="PF07707">
    <property type="entry name" value="BACK"/>
    <property type="match status" value="1"/>
</dbReference>
<dbReference type="SUPFAM" id="SSF54695">
    <property type="entry name" value="POZ domain"/>
    <property type="match status" value="1"/>
</dbReference>
<dbReference type="RefSeq" id="XP_004350594.1">
    <property type="nucleotide sequence ID" value="XM_004350543.1"/>
</dbReference>
<dbReference type="InterPro" id="IPR011705">
    <property type="entry name" value="BACK"/>
</dbReference>
<dbReference type="CDD" id="cd00121">
    <property type="entry name" value="MATH"/>
    <property type="match status" value="1"/>
</dbReference>
<dbReference type="SUPFAM" id="SSF49599">
    <property type="entry name" value="TRAF domain-like"/>
    <property type="match status" value="1"/>
</dbReference>
<dbReference type="Pfam" id="PF22486">
    <property type="entry name" value="MATH_2"/>
    <property type="match status" value="1"/>
</dbReference>
<dbReference type="KEGG" id="dfa:DFA_11647"/>
<evidence type="ECO:0000259" key="2">
    <source>
        <dbReference type="PROSITE" id="PS50097"/>
    </source>
</evidence>
<dbReference type="AlphaFoldDB" id="F4QDT9"/>